<evidence type="ECO:0000256" key="2">
    <source>
        <dbReference type="PROSITE-ProRule" id="PRU01288"/>
    </source>
</evidence>
<dbReference type="InterPro" id="IPR012677">
    <property type="entry name" value="Nucleotide-bd_a/b_plait_sf"/>
</dbReference>
<keyword evidence="1 2" id="KW-0694">RNA-binding</keyword>
<name>A0AAP0RSF3_LIQFO</name>
<gene>
    <name evidence="5" type="ORF">L1049_003629</name>
</gene>
<feature type="compositionally biased region" description="Basic and acidic residues" evidence="3">
    <location>
        <begin position="80"/>
        <end position="95"/>
    </location>
</feature>
<dbReference type="InterPro" id="IPR014886">
    <property type="entry name" value="La_xRRM"/>
</dbReference>
<dbReference type="AlphaFoldDB" id="A0AAP0RSF3"/>
<evidence type="ECO:0000313" key="5">
    <source>
        <dbReference type="EMBL" id="KAK9280741.1"/>
    </source>
</evidence>
<feature type="region of interest" description="Disordered" evidence="3">
    <location>
        <begin position="57"/>
        <end position="108"/>
    </location>
</feature>
<keyword evidence="6" id="KW-1185">Reference proteome</keyword>
<feature type="domain" description="XRRM" evidence="4">
    <location>
        <begin position="1"/>
        <end position="82"/>
    </location>
</feature>
<feature type="compositionally biased region" description="Basic and acidic residues" evidence="3">
    <location>
        <begin position="57"/>
        <end position="68"/>
    </location>
</feature>
<protein>
    <recommendedName>
        <fullName evidence="4">XRRM domain-containing protein</fullName>
    </recommendedName>
</protein>
<dbReference type="GO" id="GO:0003723">
    <property type="term" value="F:RNA binding"/>
    <property type="evidence" value="ECO:0007669"/>
    <property type="project" value="UniProtKB-KW"/>
</dbReference>
<dbReference type="PROSITE" id="PS51939">
    <property type="entry name" value="XRRM"/>
    <property type="match status" value="1"/>
</dbReference>
<reference evidence="5 6" key="1">
    <citation type="journal article" date="2024" name="Plant J.">
        <title>Genome sequences and population genomics reveal climatic adaptation and genomic divergence between two closely related sweetgum species.</title>
        <authorList>
            <person name="Xu W.Q."/>
            <person name="Ren C.Q."/>
            <person name="Zhang X.Y."/>
            <person name="Comes H.P."/>
            <person name="Liu X.H."/>
            <person name="Li Y.G."/>
            <person name="Kettle C.J."/>
            <person name="Jalonen R."/>
            <person name="Gaisberger H."/>
            <person name="Ma Y.Z."/>
            <person name="Qiu Y.X."/>
        </authorList>
    </citation>
    <scope>NUCLEOTIDE SEQUENCE [LARGE SCALE GENOMIC DNA]</scope>
    <source>
        <strain evidence="5">Hangzhou</strain>
    </source>
</reference>
<organism evidence="5 6">
    <name type="scientific">Liquidambar formosana</name>
    <name type="common">Formosan gum</name>
    <dbReference type="NCBI Taxonomy" id="63359"/>
    <lineage>
        <taxon>Eukaryota</taxon>
        <taxon>Viridiplantae</taxon>
        <taxon>Streptophyta</taxon>
        <taxon>Embryophyta</taxon>
        <taxon>Tracheophyta</taxon>
        <taxon>Spermatophyta</taxon>
        <taxon>Magnoliopsida</taxon>
        <taxon>eudicotyledons</taxon>
        <taxon>Gunneridae</taxon>
        <taxon>Pentapetalae</taxon>
        <taxon>Saxifragales</taxon>
        <taxon>Altingiaceae</taxon>
        <taxon>Liquidambar</taxon>
    </lineage>
</organism>
<evidence type="ECO:0000313" key="6">
    <source>
        <dbReference type="Proteomes" id="UP001415857"/>
    </source>
</evidence>
<dbReference type="Pfam" id="PF08777">
    <property type="entry name" value="RRM_3"/>
    <property type="match status" value="1"/>
</dbReference>
<dbReference type="Proteomes" id="UP001415857">
    <property type="component" value="Unassembled WGS sequence"/>
</dbReference>
<evidence type="ECO:0000256" key="3">
    <source>
        <dbReference type="SAM" id="MobiDB-lite"/>
    </source>
</evidence>
<sequence length="108" mass="11911">MGADSGYIRFEEPEAAQKAHAAAAFVKEGGLIVKNFIASLEAVTGEAEREYWKLLHGNQERFREDGGGRGRGGKSNRRGRPPEAKHSRFKEDDSPVQRSSKAQKIEAV</sequence>
<evidence type="ECO:0000256" key="1">
    <source>
        <dbReference type="ARBA" id="ARBA00022884"/>
    </source>
</evidence>
<evidence type="ECO:0000259" key="4">
    <source>
        <dbReference type="PROSITE" id="PS51939"/>
    </source>
</evidence>
<dbReference type="Gene3D" id="3.30.70.330">
    <property type="match status" value="1"/>
</dbReference>
<dbReference type="EMBL" id="JBBPBK010000007">
    <property type="protein sequence ID" value="KAK9280741.1"/>
    <property type="molecule type" value="Genomic_DNA"/>
</dbReference>
<dbReference type="GO" id="GO:1990904">
    <property type="term" value="C:ribonucleoprotein complex"/>
    <property type="evidence" value="ECO:0007669"/>
    <property type="project" value="UniProtKB-UniRule"/>
</dbReference>
<accession>A0AAP0RSF3</accession>
<proteinExistence type="predicted"/>
<comment type="caution">
    <text evidence="5">The sequence shown here is derived from an EMBL/GenBank/DDBJ whole genome shotgun (WGS) entry which is preliminary data.</text>
</comment>